<evidence type="ECO:0000313" key="6">
    <source>
        <dbReference type="EMBL" id="GIZ53047.1"/>
    </source>
</evidence>
<comment type="subcellular location">
    <subcellularLocation>
        <location evidence="1">Endomembrane system</location>
        <topology evidence="1">Multi-pass membrane protein</topology>
    </subcellularLocation>
</comment>
<dbReference type="EMBL" id="BPMK01000014">
    <property type="protein sequence ID" value="GIZ53047.1"/>
    <property type="molecule type" value="Genomic_DNA"/>
</dbReference>
<evidence type="ECO:0000256" key="2">
    <source>
        <dbReference type="ARBA" id="ARBA00022692"/>
    </source>
</evidence>
<reference evidence="6 7" key="1">
    <citation type="journal article" date="2022" name="Int. J. Syst. Evol. Microbiol.">
        <title>Noviherbaspirillum aridicola sp. nov., isolated from an arid soil in Pakistan.</title>
        <authorList>
            <person name="Khan I.U."/>
            <person name="Saqib M."/>
            <person name="Amin A."/>
            <person name="Hussain F."/>
            <person name="Li L."/>
            <person name="Liu Y.H."/>
            <person name="Fang B.Z."/>
            <person name="Ahmed I."/>
            <person name="Li W.J."/>
        </authorList>
    </citation>
    <scope>NUCLEOTIDE SEQUENCE [LARGE SCALE GENOMIC DNA]</scope>
    <source>
        <strain evidence="6 7">NCCP-691</strain>
    </source>
</reference>
<keyword evidence="2" id="KW-0812">Transmembrane</keyword>
<keyword evidence="3" id="KW-1133">Transmembrane helix</keyword>
<accession>A0ABQ4Q807</accession>
<dbReference type="Pfam" id="PF06803">
    <property type="entry name" value="DUF1232"/>
    <property type="match status" value="1"/>
</dbReference>
<organism evidence="6 7">
    <name type="scientific">Noviherbaspirillum aridicola</name>
    <dbReference type="NCBI Taxonomy" id="2849687"/>
    <lineage>
        <taxon>Bacteria</taxon>
        <taxon>Pseudomonadati</taxon>
        <taxon>Pseudomonadota</taxon>
        <taxon>Betaproteobacteria</taxon>
        <taxon>Burkholderiales</taxon>
        <taxon>Oxalobacteraceae</taxon>
        <taxon>Noviherbaspirillum</taxon>
    </lineage>
</organism>
<sequence>MFFRLGRIFRSVGRDIVVLFYACRNPATPIHLKLLALVAAFYVISPLDVVPDWLALLGIADDVTLIALGVPLLLKLLPQPALQQARSSAEGFLARMRFGRS</sequence>
<comment type="caution">
    <text evidence="6">The sequence shown here is derived from an EMBL/GenBank/DDBJ whole genome shotgun (WGS) entry which is preliminary data.</text>
</comment>
<evidence type="ECO:0000256" key="1">
    <source>
        <dbReference type="ARBA" id="ARBA00004127"/>
    </source>
</evidence>
<feature type="domain" description="DUF1232" evidence="5">
    <location>
        <begin position="33"/>
        <end position="68"/>
    </location>
</feature>
<keyword evidence="4" id="KW-0472">Membrane</keyword>
<gene>
    <name evidence="6" type="ORF">NCCP691_30610</name>
</gene>
<dbReference type="RefSeq" id="WP_220809473.1">
    <property type="nucleotide sequence ID" value="NZ_BPMK01000014.1"/>
</dbReference>
<dbReference type="InterPro" id="IPR010652">
    <property type="entry name" value="DUF1232"/>
</dbReference>
<evidence type="ECO:0000256" key="3">
    <source>
        <dbReference type="ARBA" id="ARBA00022989"/>
    </source>
</evidence>
<dbReference type="Proteomes" id="UP000887222">
    <property type="component" value="Unassembled WGS sequence"/>
</dbReference>
<name>A0ABQ4Q807_9BURK</name>
<protein>
    <recommendedName>
        <fullName evidence="5">DUF1232 domain-containing protein</fullName>
    </recommendedName>
</protein>
<keyword evidence="7" id="KW-1185">Reference proteome</keyword>
<evidence type="ECO:0000256" key="4">
    <source>
        <dbReference type="ARBA" id="ARBA00023136"/>
    </source>
</evidence>
<proteinExistence type="predicted"/>
<evidence type="ECO:0000259" key="5">
    <source>
        <dbReference type="Pfam" id="PF06803"/>
    </source>
</evidence>
<evidence type="ECO:0000313" key="7">
    <source>
        <dbReference type="Proteomes" id="UP000887222"/>
    </source>
</evidence>